<evidence type="ECO:0000313" key="1">
    <source>
        <dbReference type="EMBL" id="CQD24064.1"/>
    </source>
</evidence>
<evidence type="ECO:0000313" key="2">
    <source>
        <dbReference type="Proteomes" id="UP000199251"/>
    </source>
</evidence>
<dbReference type="Proteomes" id="UP000199251">
    <property type="component" value="Unassembled WGS sequence"/>
</dbReference>
<proteinExistence type="predicted"/>
<dbReference type="STRING" id="141349.BN1232_06032"/>
<evidence type="ECO:0008006" key="3">
    <source>
        <dbReference type="Google" id="ProtNLM"/>
    </source>
</evidence>
<gene>
    <name evidence="1" type="ORF">BN1232_06032</name>
</gene>
<dbReference type="AlphaFoldDB" id="A0A0E4H316"/>
<name>A0A0E4H316_MYCLN</name>
<dbReference type="EMBL" id="CTEE01000002">
    <property type="protein sequence ID" value="CQD24064.1"/>
    <property type="molecule type" value="Genomic_DNA"/>
</dbReference>
<protein>
    <recommendedName>
        <fullName evidence="3">HNH endonuclease</fullName>
    </recommendedName>
</protein>
<sequence length="107" mass="11541">MRAYGRTAPMQSFELDHAIPIALGGATSTANLWPQERQAFMRADAKDQLENHLHDLVCSSRESLSDAQQEIATDWIAAYCKARLSKCASGVHPNSEPGGGKVQQGSG</sequence>
<organism evidence="1 2">
    <name type="scientific">Mycobacterium lentiflavum</name>
    <dbReference type="NCBI Taxonomy" id="141349"/>
    <lineage>
        <taxon>Bacteria</taxon>
        <taxon>Bacillati</taxon>
        <taxon>Actinomycetota</taxon>
        <taxon>Actinomycetes</taxon>
        <taxon>Mycobacteriales</taxon>
        <taxon>Mycobacteriaceae</taxon>
        <taxon>Mycobacterium</taxon>
        <taxon>Mycobacterium simiae complex</taxon>
    </lineage>
</organism>
<accession>A0A0E4H316</accession>
<reference evidence="1 2" key="1">
    <citation type="submission" date="2015-03" db="EMBL/GenBank/DDBJ databases">
        <authorList>
            <person name="Urmite Genomes"/>
        </authorList>
    </citation>
    <scope>NUCLEOTIDE SEQUENCE [LARGE SCALE GENOMIC DNA]</scope>
    <source>
        <strain evidence="1 2">CSUR P1491</strain>
    </source>
</reference>